<reference evidence="3 4" key="1">
    <citation type="submission" date="2019-03" db="EMBL/GenBank/DDBJ databases">
        <authorList>
            <person name="Gaulin E."/>
            <person name="Dumas B."/>
        </authorList>
    </citation>
    <scope>NUCLEOTIDE SEQUENCE [LARGE SCALE GENOMIC DNA]</scope>
    <source>
        <strain evidence="3">CBS 568.67</strain>
    </source>
</reference>
<keyword evidence="4" id="KW-1185">Reference proteome</keyword>
<evidence type="ECO:0000313" key="3">
    <source>
        <dbReference type="EMBL" id="VFT89700.1"/>
    </source>
</evidence>
<name>A0A485KX03_9STRA</name>
<gene>
    <name evidence="3" type="primary">Aste57867_12853</name>
    <name evidence="2" type="ORF">As57867_012805</name>
    <name evidence="3" type="ORF">ASTE57867_12853</name>
</gene>
<keyword evidence="1" id="KW-0732">Signal</keyword>
<evidence type="ECO:0000313" key="4">
    <source>
        <dbReference type="Proteomes" id="UP000332933"/>
    </source>
</evidence>
<organism evidence="3 4">
    <name type="scientific">Aphanomyces stellatus</name>
    <dbReference type="NCBI Taxonomy" id="120398"/>
    <lineage>
        <taxon>Eukaryota</taxon>
        <taxon>Sar</taxon>
        <taxon>Stramenopiles</taxon>
        <taxon>Oomycota</taxon>
        <taxon>Saprolegniomycetes</taxon>
        <taxon>Saprolegniales</taxon>
        <taxon>Verrucalvaceae</taxon>
        <taxon>Aphanomyces</taxon>
    </lineage>
</organism>
<feature type="chain" id="PRO_5036355486" evidence="1">
    <location>
        <begin position="20"/>
        <end position="139"/>
    </location>
</feature>
<proteinExistence type="predicted"/>
<dbReference type="OrthoDB" id="72542at2759"/>
<dbReference type="EMBL" id="VJMH01005404">
    <property type="protein sequence ID" value="KAF0696387.1"/>
    <property type="molecule type" value="Genomic_DNA"/>
</dbReference>
<dbReference type="EMBL" id="CAADRA010005425">
    <property type="protein sequence ID" value="VFT89700.1"/>
    <property type="molecule type" value="Genomic_DNA"/>
</dbReference>
<accession>A0A485KX03</accession>
<feature type="signal peptide" evidence="1">
    <location>
        <begin position="1"/>
        <end position="19"/>
    </location>
</feature>
<dbReference type="AlphaFoldDB" id="A0A485KX03"/>
<protein>
    <submittedName>
        <fullName evidence="3">Aste57867_12853 protein</fullName>
    </submittedName>
</protein>
<dbReference type="Proteomes" id="UP000332933">
    <property type="component" value="Unassembled WGS sequence"/>
</dbReference>
<evidence type="ECO:0000256" key="1">
    <source>
        <dbReference type="SAM" id="SignalP"/>
    </source>
</evidence>
<evidence type="ECO:0000313" key="2">
    <source>
        <dbReference type="EMBL" id="KAF0696387.1"/>
    </source>
</evidence>
<reference evidence="2" key="2">
    <citation type="submission" date="2019-06" db="EMBL/GenBank/DDBJ databases">
        <title>Genomics analysis of Aphanomyces spp. identifies a new class of oomycete effector associated with host adaptation.</title>
        <authorList>
            <person name="Gaulin E."/>
        </authorList>
    </citation>
    <scope>NUCLEOTIDE SEQUENCE</scope>
    <source>
        <strain evidence="2">CBS 578.67</strain>
    </source>
</reference>
<sequence length="139" mass="15344">MRFLTPLLLALPLAALASSIRIRGTPKVTLDLQEAFETSDHVNIMVAMKESTEQIKMVQGDKQGYMEKLMAFTEAQQRPVKDLLAQYPGEYTGTPTFFWITDEVAVPGATAQLVSRLAAIDSVKEIRTEVIAHIDGGIH</sequence>